<keyword evidence="2" id="KW-1185">Reference proteome</keyword>
<organism evidence="1 2">
    <name type="scientific">Hahella chejuensis (strain KCTC 2396)</name>
    <dbReference type="NCBI Taxonomy" id="349521"/>
    <lineage>
        <taxon>Bacteria</taxon>
        <taxon>Pseudomonadati</taxon>
        <taxon>Pseudomonadota</taxon>
        <taxon>Gammaproteobacteria</taxon>
        <taxon>Oceanospirillales</taxon>
        <taxon>Hahellaceae</taxon>
        <taxon>Hahella</taxon>
    </lineage>
</organism>
<dbReference type="KEGG" id="hch:HCH_07008"/>
<evidence type="ECO:0000313" key="2">
    <source>
        <dbReference type="Proteomes" id="UP000000238"/>
    </source>
</evidence>
<dbReference type="HOGENOM" id="CLU_3403846_0_0_6"/>
<proteinExistence type="predicted"/>
<protein>
    <submittedName>
        <fullName evidence="1">Uncharacterized protein</fullName>
    </submittedName>
</protein>
<reference evidence="1 2" key="1">
    <citation type="journal article" date="2005" name="Nucleic Acids Res.">
        <title>Genomic blueprint of Hahella chejuensis, a marine microbe producing an algicidal agent.</title>
        <authorList>
            <person name="Jeong H."/>
            <person name="Yim J.H."/>
            <person name="Lee C."/>
            <person name="Choi S.-H."/>
            <person name="Park Y.K."/>
            <person name="Yoon S.H."/>
            <person name="Hur C.-G."/>
            <person name="Kang H.-Y."/>
            <person name="Kim D."/>
            <person name="Lee H.H."/>
            <person name="Park K.H."/>
            <person name="Park S.-H."/>
            <person name="Park H.-S."/>
            <person name="Lee H.K."/>
            <person name="Oh T.K."/>
            <person name="Kim J.F."/>
        </authorList>
    </citation>
    <scope>NUCLEOTIDE SEQUENCE [LARGE SCALE GENOMIC DNA]</scope>
    <source>
        <strain evidence="1 2">KCTC 2396</strain>
    </source>
</reference>
<dbReference type="STRING" id="349521.HCH_07008"/>
<sequence>MIFARALAAENKKMGDNARYSLAVMVSSFL</sequence>
<dbReference type="EMBL" id="CP000155">
    <property type="protein sequence ID" value="ABC33623.1"/>
    <property type="molecule type" value="Genomic_DNA"/>
</dbReference>
<gene>
    <name evidence="1" type="ordered locus">HCH_07008</name>
</gene>
<name>Q2S6V1_HAHCH</name>
<evidence type="ECO:0000313" key="1">
    <source>
        <dbReference type="EMBL" id="ABC33623.1"/>
    </source>
</evidence>
<accession>Q2S6V1</accession>
<dbReference type="AlphaFoldDB" id="Q2S6V1"/>
<dbReference type="Proteomes" id="UP000000238">
    <property type="component" value="Chromosome"/>
</dbReference>